<keyword evidence="7" id="KW-1185">Reference proteome</keyword>
<feature type="transmembrane region" description="Helical" evidence="5">
    <location>
        <begin position="68"/>
        <end position="84"/>
    </location>
</feature>
<feature type="transmembrane region" description="Helical" evidence="5">
    <location>
        <begin position="393"/>
        <end position="411"/>
    </location>
</feature>
<accession>F7ZJM3</accession>
<dbReference type="GO" id="GO:0022857">
    <property type="term" value="F:transmembrane transporter activity"/>
    <property type="evidence" value="ECO:0007669"/>
    <property type="project" value="InterPro"/>
</dbReference>
<dbReference type="Pfam" id="PF00939">
    <property type="entry name" value="Na_sulph_symp"/>
    <property type="match status" value="1"/>
</dbReference>
<proteinExistence type="predicted"/>
<keyword evidence="3 5" id="KW-1133">Transmembrane helix</keyword>
<name>F7ZJM3_ROSLO</name>
<dbReference type="Proteomes" id="UP000001353">
    <property type="component" value="Chromosome"/>
</dbReference>
<evidence type="ECO:0000256" key="2">
    <source>
        <dbReference type="ARBA" id="ARBA00022692"/>
    </source>
</evidence>
<evidence type="ECO:0000256" key="1">
    <source>
        <dbReference type="ARBA" id="ARBA00004141"/>
    </source>
</evidence>
<dbReference type="GO" id="GO:0016020">
    <property type="term" value="C:membrane"/>
    <property type="evidence" value="ECO:0007669"/>
    <property type="project" value="UniProtKB-SubCell"/>
</dbReference>
<feature type="transmembrane region" description="Helical" evidence="5">
    <location>
        <begin position="182"/>
        <end position="202"/>
    </location>
</feature>
<keyword evidence="2 5" id="KW-0812">Transmembrane</keyword>
<organism evidence="6 7">
    <name type="scientific">Roseobacter litoralis (strain ATCC 49566 / DSM 6996 / JCM 21268 / NBRC 15278 / OCh 149)</name>
    <dbReference type="NCBI Taxonomy" id="391595"/>
    <lineage>
        <taxon>Bacteria</taxon>
        <taxon>Pseudomonadati</taxon>
        <taxon>Pseudomonadota</taxon>
        <taxon>Alphaproteobacteria</taxon>
        <taxon>Rhodobacterales</taxon>
        <taxon>Roseobacteraceae</taxon>
        <taxon>Roseobacter</taxon>
    </lineage>
</organism>
<gene>
    <name evidence="6" type="ordered locus">RLO149_c018660</name>
</gene>
<sequence length="508" mass="53887">MSDKTQPSVRHTGPPPIVEVLGWCLCLVVPFGVFFALRNAGMASNSAVFLAIISLPLVMWPFSLLPDFVPGLLAVVMILLVGAAPPEIVLSGFSSFGYLLIIAILGLGALIRTSGLVNRCAALMINRLPGNVLAYSGTLFFGGLLLTPFLPSPAGRLAVVAPLVAQLEERIGPQIGTKGRTLIFMGGLDGVTLLTAAFLTAAPVNLIVYSMLPQQERVAFQFVDWVTAASVAIAVMIAGYIVIALLTSFDATRIKKTDTKDLGSATKALSRKEFEALAEGKTPAGQGAEVVTPSEKLSQREWGAIGGIVLLGVGVLTTPMHLIPAPVLAFLILSLLFCVQIMNKSDFVSEIDWSFIFLLGALVGFTNTAAHLGLTDLLVTEISWLGDILRQDFATFILILAGVIVTARIIIPQTAVTLVLVTALLPLAEASGVSAWVVGFSILMLNDALIFDFQSPMHVAFRHATGIGKDPGRTISLTRLTIQRIAIVALRVGAILASIPFWKSLGIL</sequence>
<feature type="transmembrane region" description="Helical" evidence="5">
    <location>
        <begin position="355"/>
        <end position="373"/>
    </location>
</feature>
<feature type="transmembrane region" description="Helical" evidence="5">
    <location>
        <begin position="325"/>
        <end position="343"/>
    </location>
</feature>
<feature type="transmembrane region" description="Helical" evidence="5">
    <location>
        <begin position="20"/>
        <end position="37"/>
    </location>
</feature>
<dbReference type="STRING" id="391595.RLO149_c018660"/>
<comment type="subcellular location">
    <subcellularLocation>
        <location evidence="1">Membrane</location>
        <topology evidence="1">Multi-pass membrane protein</topology>
    </subcellularLocation>
</comment>
<dbReference type="AlphaFoldDB" id="F7ZJM3"/>
<feature type="transmembrane region" description="Helical" evidence="5">
    <location>
        <begin position="96"/>
        <end position="112"/>
    </location>
</feature>
<evidence type="ECO:0000256" key="5">
    <source>
        <dbReference type="SAM" id="Phobius"/>
    </source>
</evidence>
<dbReference type="KEGG" id="rli:RLO149_c018660"/>
<dbReference type="OrthoDB" id="8740737at2"/>
<dbReference type="EMBL" id="CP002623">
    <property type="protein sequence ID" value="AEI93854.1"/>
    <property type="molecule type" value="Genomic_DNA"/>
</dbReference>
<feature type="transmembrane region" description="Helical" evidence="5">
    <location>
        <begin position="132"/>
        <end position="150"/>
    </location>
</feature>
<protein>
    <submittedName>
        <fullName evidence="6">Sodium:sulfate symporter-like protein</fullName>
    </submittedName>
</protein>
<evidence type="ECO:0000313" key="6">
    <source>
        <dbReference type="EMBL" id="AEI93854.1"/>
    </source>
</evidence>
<evidence type="ECO:0000256" key="4">
    <source>
        <dbReference type="ARBA" id="ARBA00023136"/>
    </source>
</evidence>
<evidence type="ECO:0000256" key="3">
    <source>
        <dbReference type="ARBA" id="ARBA00022989"/>
    </source>
</evidence>
<evidence type="ECO:0000313" key="7">
    <source>
        <dbReference type="Proteomes" id="UP000001353"/>
    </source>
</evidence>
<keyword evidence="4 5" id="KW-0472">Membrane</keyword>
<dbReference type="RefSeq" id="WP_013961782.1">
    <property type="nucleotide sequence ID" value="NC_015730.1"/>
</dbReference>
<feature type="transmembrane region" description="Helical" evidence="5">
    <location>
        <begin position="482"/>
        <end position="502"/>
    </location>
</feature>
<feature type="transmembrane region" description="Helical" evidence="5">
    <location>
        <begin position="418"/>
        <end position="445"/>
    </location>
</feature>
<dbReference type="HOGENOM" id="CLU_030721_0_0_5"/>
<reference evidence="6 7" key="1">
    <citation type="journal article" date="2011" name="BMC Genomics">
        <title>Comparative genome analysis and genome-guided physiological analysis of Roseobacter litoralis.</title>
        <authorList>
            <person name="Kalhoefer D."/>
            <person name="Thole S."/>
            <person name="Voget S."/>
            <person name="Lehmann R."/>
            <person name="Liesegang H."/>
            <person name="Wollher A."/>
            <person name="Daniel R."/>
            <person name="Simon M."/>
            <person name="Brinkhoff T."/>
        </authorList>
    </citation>
    <scope>NUCLEOTIDE SEQUENCE [LARGE SCALE GENOMIC DNA]</scope>
    <source>
        <strain evidence="7">ATCC 49566 / DSM 6996 / JCM 21268 / NBRC 15278 / OCh 149</strain>
    </source>
</reference>
<feature type="transmembrane region" description="Helical" evidence="5">
    <location>
        <begin position="222"/>
        <end position="246"/>
    </location>
</feature>
<dbReference type="eggNOG" id="COG0471">
    <property type="taxonomic scope" value="Bacteria"/>
</dbReference>
<dbReference type="InterPro" id="IPR001898">
    <property type="entry name" value="SLC13A/DASS"/>
</dbReference>